<keyword evidence="3" id="KW-1185">Reference proteome</keyword>
<dbReference type="OrthoDB" id="3429848at2"/>
<keyword evidence="1" id="KW-0472">Membrane</keyword>
<accession>A0A1T4NHS7</accession>
<dbReference type="RefSeq" id="WP_078760836.1">
    <property type="nucleotide sequence ID" value="NZ_FUWS01000003.1"/>
</dbReference>
<keyword evidence="1" id="KW-1133">Transmembrane helix</keyword>
<reference evidence="2 3" key="1">
    <citation type="submission" date="2017-02" db="EMBL/GenBank/DDBJ databases">
        <authorList>
            <person name="Peterson S.W."/>
        </authorList>
    </citation>
    <scope>NUCLEOTIDE SEQUENCE [LARGE SCALE GENOMIC DNA]</scope>
    <source>
        <strain evidence="2 3">DSM 45154</strain>
    </source>
</reference>
<protein>
    <submittedName>
        <fullName evidence="2">Uncharacterized protein</fullName>
    </submittedName>
</protein>
<sequence length="424" mass="45750">MSTRARRAVITTLAVLALPVLIIGASLVYLFGVPDPNASDGGLRSGTPPTEPPYVADTTRVERVADGLRDLPLYVDPLAEGPRTGLDAVAERVADSDIPVYVAVLHMGGEDESDGEPELFAHALHHVLGEDGIYLVVHPSAYDVQMVAVPFGYALDLTDQYEISSPDLVEPTAAEALMEALDTIEDTPGIVPDGSSPEPDPFLFEEPVPARLPEYLSNMLPALLLGSVLCSLVFGVGLLVRMTARAVSRARSDGEKRPTVPAHPGRRRLERIADEETAALNAAVGQAGPDHPRMPQAMAALDAALLVRAEEPDELDLVGVIVLLRGAREQLDRRSVRPRPVCMNHPLHGSTTEKRRKIPGVGNVYLCADCMNLTKAERERRALRVSDGTSVVPHHTLDRVWVRAQYGVRGAPLAEQVLEELGVH</sequence>
<dbReference type="STRING" id="1122192.SAMN02745673_01456"/>
<evidence type="ECO:0000313" key="3">
    <source>
        <dbReference type="Proteomes" id="UP000190637"/>
    </source>
</evidence>
<dbReference type="EMBL" id="FUWS01000003">
    <property type="protein sequence ID" value="SJZ78774.1"/>
    <property type="molecule type" value="Genomic_DNA"/>
</dbReference>
<dbReference type="Proteomes" id="UP000190637">
    <property type="component" value="Unassembled WGS sequence"/>
</dbReference>
<evidence type="ECO:0000256" key="1">
    <source>
        <dbReference type="SAM" id="Phobius"/>
    </source>
</evidence>
<gene>
    <name evidence="2" type="ORF">SAMN02745673_01456</name>
</gene>
<proteinExistence type="predicted"/>
<organism evidence="2 3">
    <name type="scientific">Marinactinospora thermotolerans DSM 45154</name>
    <dbReference type="NCBI Taxonomy" id="1122192"/>
    <lineage>
        <taxon>Bacteria</taxon>
        <taxon>Bacillati</taxon>
        <taxon>Actinomycetota</taxon>
        <taxon>Actinomycetes</taxon>
        <taxon>Streptosporangiales</taxon>
        <taxon>Nocardiopsidaceae</taxon>
        <taxon>Marinactinospora</taxon>
    </lineage>
</organism>
<feature type="transmembrane region" description="Helical" evidence="1">
    <location>
        <begin position="219"/>
        <end position="240"/>
    </location>
</feature>
<dbReference type="AlphaFoldDB" id="A0A1T4NHS7"/>
<keyword evidence="1" id="KW-0812">Transmembrane</keyword>
<name>A0A1T4NHS7_9ACTN</name>
<evidence type="ECO:0000313" key="2">
    <source>
        <dbReference type="EMBL" id="SJZ78774.1"/>
    </source>
</evidence>